<gene>
    <name evidence="1" type="ORF">C1SCF055_LOCUS19056</name>
</gene>
<organism evidence="1">
    <name type="scientific">Cladocopium goreaui</name>
    <dbReference type="NCBI Taxonomy" id="2562237"/>
    <lineage>
        <taxon>Eukaryota</taxon>
        <taxon>Sar</taxon>
        <taxon>Alveolata</taxon>
        <taxon>Dinophyceae</taxon>
        <taxon>Suessiales</taxon>
        <taxon>Symbiodiniaceae</taxon>
        <taxon>Cladocopium</taxon>
    </lineage>
</organism>
<evidence type="ECO:0000313" key="1">
    <source>
        <dbReference type="EMBL" id="CAI3992213.1"/>
    </source>
</evidence>
<dbReference type="AlphaFoldDB" id="A0A9P1CK92"/>
<evidence type="ECO:0000313" key="3">
    <source>
        <dbReference type="EMBL" id="CAL4779525.1"/>
    </source>
</evidence>
<dbReference type="EMBL" id="CAMXCT020001683">
    <property type="protein sequence ID" value="CAL1145588.1"/>
    <property type="molecule type" value="Genomic_DNA"/>
</dbReference>
<keyword evidence="4" id="KW-1185">Reference proteome</keyword>
<sequence>MAQWSRAMSCVNASPGPLRRATHVNGPRCVPKMGFKTLAAGAEGGQRKKQQYVEVKIEKAEGILAIDKSSRLLHSFCASAYYPGESDEVCKSRRTRTVRAKKHMGRPRSPYEDVFFFETILLPYDPRQQLVHVDLFQAEAGKPLKMPDSLVGRAVLQLADGFLKHPEEWPLLCGNEFGGLVTVSVKILAPETREAKIMVPQLLSPSEFAKSKMIGKFDKGGIACASQQIGESSKLCREGDSPPSPVWKPMLNGLGGSCGLDLPVPSVPFPSTAELNVLTTQMPQLARAAPAVAAMVAEALRAPPIPPLAPMFAPMFAAATASYATPFAQWVPCY</sequence>
<reference evidence="1" key="1">
    <citation type="submission" date="2022-10" db="EMBL/GenBank/DDBJ databases">
        <authorList>
            <person name="Chen Y."/>
            <person name="Dougan E. K."/>
            <person name="Chan C."/>
            <person name="Rhodes N."/>
            <person name="Thang M."/>
        </authorList>
    </citation>
    <scope>NUCLEOTIDE SEQUENCE</scope>
</reference>
<dbReference type="EMBL" id="CAMXCT010001683">
    <property type="protein sequence ID" value="CAI3992213.1"/>
    <property type="molecule type" value="Genomic_DNA"/>
</dbReference>
<protein>
    <submittedName>
        <fullName evidence="3">C2 domain-containing protein</fullName>
    </submittedName>
</protein>
<comment type="caution">
    <text evidence="1">The sequence shown here is derived from an EMBL/GenBank/DDBJ whole genome shotgun (WGS) entry which is preliminary data.</text>
</comment>
<evidence type="ECO:0000313" key="2">
    <source>
        <dbReference type="EMBL" id="CAL1145588.1"/>
    </source>
</evidence>
<dbReference type="Proteomes" id="UP001152797">
    <property type="component" value="Unassembled WGS sequence"/>
</dbReference>
<dbReference type="EMBL" id="CAMXCT030001683">
    <property type="protein sequence ID" value="CAL4779525.1"/>
    <property type="molecule type" value="Genomic_DNA"/>
</dbReference>
<dbReference type="OrthoDB" id="449261at2759"/>
<accession>A0A9P1CK92</accession>
<proteinExistence type="predicted"/>
<evidence type="ECO:0000313" key="4">
    <source>
        <dbReference type="Proteomes" id="UP001152797"/>
    </source>
</evidence>
<reference evidence="2" key="2">
    <citation type="submission" date="2024-04" db="EMBL/GenBank/DDBJ databases">
        <authorList>
            <person name="Chen Y."/>
            <person name="Shah S."/>
            <person name="Dougan E. K."/>
            <person name="Thang M."/>
            <person name="Chan C."/>
        </authorList>
    </citation>
    <scope>NUCLEOTIDE SEQUENCE [LARGE SCALE GENOMIC DNA]</scope>
</reference>
<name>A0A9P1CK92_9DINO</name>